<evidence type="ECO:0000313" key="11">
    <source>
        <dbReference type="Proteomes" id="UP000234275"/>
    </source>
</evidence>
<dbReference type="Proteomes" id="UP000234275">
    <property type="component" value="Unassembled WGS sequence"/>
</dbReference>
<proteinExistence type="inferred from homology"/>
<dbReference type="InterPro" id="IPR036396">
    <property type="entry name" value="Cyt_P450_sf"/>
</dbReference>
<keyword evidence="11" id="KW-1185">Reference proteome</keyword>
<keyword evidence="6 8" id="KW-0408">Iron</keyword>
<keyword evidence="7 9" id="KW-0503">Monooxygenase</keyword>
<protein>
    <submittedName>
        <fullName evidence="10">Cytochrome P450</fullName>
    </submittedName>
</protein>
<sequence>MFVFSESRVVALSLASLAVAVGFLYITTCTNLFPKTLCFAIEALLALPIYRLTFHPLANYPGPWLAAVTDLYTVYHCLAGDRHLDFLRLHEKYGPVVRFGPNRLSFCSDHAVSDIYGVRANTQKSRVYSAFKHFFAVPASLTTIDRKVHSYKRRVTSRALNTSAVRGLEELILQNVRRFFALLPSSSQNEEDQPQWSPQTVDFSKSFQYLLSDIMGDVTFSKNWNTQASSANRPLLDLMTLGTCGINLAGHVPALLKLNLDCICFPSLTRGVADFFRLSEAQSSWRLNVEPTSLPHRDLFAALLDARDPDSGRGYSQPDLVAEAGILIVAGSDTTATATTATLFYLLHNADAYARARDEVDAIFLQHSDPDAGADIEAIRMGPALDRCVFLYACINEAMRLSPPVGAVLPREVLPGGLLVRINDSEQYTVPAGTDVAVPIYALHRQEKYWSDPHVFCPERWLGTSDLQEPELKDGKRSSLSTGGVGHANRNAYMPFGAGRTSCVGQHLAYQEMGLILARLLRAYEMRLVPESRGDEGGRWKGTWERRWRREREADFQTRDVFTSTHEGPVVQIRRRQLGKKIESG</sequence>
<gene>
    <name evidence="10" type="ORF">P170DRAFT_390865</name>
</gene>
<dbReference type="InterPro" id="IPR001128">
    <property type="entry name" value="Cyt_P450"/>
</dbReference>
<dbReference type="GO" id="GO:0004497">
    <property type="term" value="F:monooxygenase activity"/>
    <property type="evidence" value="ECO:0007669"/>
    <property type="project" value="UniProtKB-KW"/>
</dbReference>
<dbReference type="InterPro" id="IPR017972">
    <property type="entry name" value="Cyt_P450_CS"/>
</dbReference>
<comment type="similarity">
    <text evidence="2 9">Belongs to the cytochrome P450 family.</text>
</comment>
<dbReference type="PRINTS" id="PR00385">
    <property type="entry name" value="P450"/>
</dbReference>
<dbReference type="PANTHER" id="PTHR24305">
    <property type="entry name" value="CYTOCHROME P450"/>
    <property type="match status" value="1"/>
</dbReference>
<dbReference type="VEuPathDB" id="FungiDB:P170DRAFT_390865"/>
<dbReference type="InterPro" id="IPR002403">
    <property type="entry name" value="Cyt_P450_E_grp-IV"/>
</dbReference>
<dbReference type="AlphaFoldDB" id="A0A2I2G086"/>
<reference evidence="10 11" key="1">
    <citation type="submission" date="2016-12" db="EMBL/GenBank/DDBJ databases">
        <title>The genomes of Aspergillus section Nigri reveals drivers in fungal speciation.</title>
        <authorList>
            <consortium name="DOE Joint Genome Institute"/>
            <person name="Vesth T.C."/>
            <person name="Nybo J."/>
            <person name="Theobald S."/>
            <person name="Brandl J."/>
            <person name="Frisvad J.C."/>
            <person name="Nielsen K.F."/>
            <person name="Lyhne E.K."/>
            <person name="Kogle M.E."/>
            <person name="Kuo A."/>
            <person name="Riley R."/>
            <person name="Clum A."/>
            <person name="Nolan M."/>
            <person name="Lipzen A."/>
            <person name="Salamov A."/>
            <person name="Henrissat B."/>
            <person name="Wiebenga A."/>
            <person name="De Vries R.P."/>
            <person name="Grigoriev I.V."/>
            <person name="Mortensen U.H."/>
            <person name="Andersen M.R."/>
            <person name="Baker S.E."/>
        </authorList>
    </citation>
    <scope>NUCLEOTIDE SEQUENCE [LARGE SCALE GENOMIC DNA]</scope>
    <source>
        <strain evidence="10 11">IBT 23096</strain>
    </source>
</reference>
<organism evidence="10 11">
    <name type="scientific">Aspergillus steynii IBT 23096</name>
    <dbReference type="NCBI Taxonomy" id="1392250"/>
    <lineage>
        <taxon>Eukaryota</taxon>
        <taxon>Fungi</taxon>
        <taxon>Dikarya</taxon>
        <taxon>Ascomycota</taxon>
        <taxon>Pezizomycotina</taxon>
        <taxon>Eurotiomycetes</taxon>
        <taxon>Eurotiomycetidae</taxon>
        <taxon>Eurotiales</taxon>
        <taxon>Aspergillaceae</taxon>
        <taxon>Aspergillus</taxon>
        <taxon>Aspergillus subgen. Circumdati</taxon>
    </lineage>
</organism>
<feature type="binding site" description="axial binding residue" evidence="8">
    <location>
        <position position="503"/>
    </location>
    <ligand>
        <name>heme</name>
        <dbReference type="ChEBI" id="CHEBI:30413"/>
    </ligand>
    <ligandPart>
        <name>Fe</name>
        <dbReference type="ChEBI" id="CHEBI:18248"/>
    </ligandPart>
</feature>
<dbReference type="InterPro" id="IPR050121">
    <property type="entry name" value="Cytochrome_P450_monoxygenase"/>
</dbReference>
<accession>A0A2I2G086</accession>
<evidence type="ECO:0000256" key="6">
    <source>
        <dbReference type="ARBA" id="ARBA00023004"/>
    </source>
</evidence>
<evidence type="ECO:0000256" key="9">
    <source>
        <dbReference type="RuleBase" id="RU000461"/>
    </source>
</evidence>
<dbReference type="PROSITE" id="PS00086">
    <property type="entry name" value="CYTOCHROME_P450"/>
    <property type="match status" value="1"/>
</dbReference>
<comment type="cofactor">
    <cofactor evidence="1 8">
        <name>heme</name>
        <dbReference type="ChEBI" id="CHEBI:30413"/>
    </cofactor>
</comment>
<dbReference type="PRINTS" id="PR00465">
    <property type="entry name" value="EP450IV"/>
</dbReference>
<evidence type="ECO:0000256" key="3">
    <source>
        <dbReference type="ARBA" id="ARBA00022617"/>
    </source>
</evidence>
<keyword evidence="4 8" id="KW-0479">Metal-binding</keyword>
<dbReference type="EMBL" id="MSFO01000007">
    <property type="protein sequence ID" value="PLB46284.1"/>
    <property type="molecule type" value="Genomic_DNA"/>
</dbReference>
<dbReference type="PANTHER" id="PTHR24305:SF237">
    <property type="entry name" value="CYTOCHROME P450 MONOOXYGENASE ATNE-RELATED"/>
    <property type="match status" value="1"/>
</dbReference>
<evidence type="ECO:0000256" key="7">
    <source>
        <dbReference type="ARBA" id="ARBA00023033"/>
    </source>
</evidence>
<comment type="caution">
    <text evidence="10">The sequence shown here is derived from an EMBL/GenBank/DDBJ whole genome shotgun (WGS) entry which is preliminary data.</text>
</comment>
<evidence type="ECO:0000256" key="5">
    <source>
        <dbReference type="ARBA" id="ARBA00023002"/>
    </source>
</evidence>
<evidence type="ECO:0000256" key="8">
    <source>
        <dbReference type="PIRSR" id="PIRSR602403-1"/>
    </source>
</evidence>
<evidence type="ECO:0000256" key="4">
    <source>
        <dbReference type="ARBA" id="ARBA00022723"/>
    </source>
</evidence>
<evidence type="ECO:0000256" key="2">
    <source>
        <dbReference type="ARBA" id="ARBA00010617"/>
    </source>
</evidence>
<name>A0A2I2G086_9EURO</name>
<dbReference type="CDD" id="cd11061">
    <property type="entry name" value="CYP67-like"/>
    <property type="match status" value="1"/>
</dbReference>
<dbReference type="STRING" id="1392250.A0A2I2G086"/>
<dbReference type="OrthoDB" id="1470350at2759"/>
<dbReference type="SUPFAM" id="SSF48264">
    <property type="entry name" value="Cytochrome P450"/>
    <property type="match status" value="1"/>
</dbReference>
<evidence type="ECO:0000256" key="1">
    <source>
        <dbReference type="ARBA" id="ARBA00001971"/>
    </source>
</evidence>
<keyword evidence="3 8" id="KW-0349">Heme</keyword>
<keyword evidence="5 9" id="KW-0560">Oxidoreductase</keyword>
<dbReference type="GO" id="GO:0016705">
    <property type="term" value="F:oxidoreductase activity, acting on paired donors, with incorporation or reduction of molecular oxygen"/>
    <property type="evidence" value="ECO:0007669"/>
    <property type="project" value="InterPro"/>
</dbReference>
<dbReference type="GO" id="GO:0005506">
    <property type="term" value="F:iron ion binding"/>
    <property type="evidence" value="ECO:0007669"/>
    <property type="project" value="InterPro"/>
</dbReference>
<dbReference type="Pfam" id="PF00067">
    <property type="entry name" value="p450"/>
    <property type="match status" value="1"/>
</dbReference>
<dbReference type="GO" id="GO:0020037">
    <property type="term" value="F:heme binding"/>
    <property type="evidence" value="ECO:0007669"/>
    <property type="project" value="InterPro"/>
</dbReference>
<dbReference type="RefSeq" id="XP_024701586.1">
    <property type="nucleotide sequence ID" value="XM_024845921.1"/>
</dbReference>
<dbReference type="Gene3D" id="1.10.630.10">
    <property type="entry name" value="Cytochrome P450"/>
    <property type="match status" value="1"/>
</dbReference>
<evidence type="ECO:0000313" key="10">
    <source>
        <dbReference type="EMBL" id="PLB46284.1"/>
    </source>
</evidence>
<dbReference type="GeneID" id="36553620"/>